<keyword evidence="2 6" id="KW-0889">Transcription antitermination</keyword>
<dbReference type="Pfam" id="PF01029">
    <property type="entry name" value="NusB"/>
    <property type="match status" value="1"/>
</dbReference>
<dbReference type="HAMAP" id="MF_00073">
    <property type="entry name" value="NusB"/>
    <property type="match status" value="1"/>
</dbReference>
<evidence type="ECO:0000313" key="8">
    <source>
        <dbReference type="EMBL" id="HDP77191.1"/>
    </source>
</evidence>
<reference evidence="8" key="1">
    <citation type="journal article" date="2020" name="mSystems">
        <title>Genome- and Community-Level Interaction Insights into Carbon Utilization and Element Cycling Functions of Hydrothermarchaeota in Hydrothermal Sediment.</title>
        <authorList>
            <person name="Zhou Z."/>
            <person name="Liu Y."/>
            <person name="Xu W."/>
            <person name="Pan J."/>
            <person name="Luo Z.H."/>
            <person name="Li M."/>
        </authorList>
    </citation>
    <scope>NUCLEOTIDE SEQUENCE [LARGE SCALE GENOMIC DNA]</scope>
    <source>
        <strain evidence="8">SpSt-1179</strain>
    </source>
</reference>
<evidence type="ECO:0000256" key="5">
    <source>
        <dbReference type="ARBA" id="ARBA00023163"/>
    </source>
</evidence>
<dbReference type="Gene3D" id="1.10.940.10">
    <property type="entry name" value="NusB-like"/>
    <property type="match status" value="1"/>
</dbReference>
<dbReference type="NCBIfam" id="TIGR01951">
    <property type="entry name" value="nusB"/>
    <property type="match status" value="1"/>
</dbReference>
<dbReference type="GO" id="GO:0006353">
    <property type="term" value="P:DNA-templated transcription termination"/>
    <property type="evidence" value="ECO:0007669"/>
    <property type="project" value="UniProtKB-UniRule"/>
</dbReference>
<evidence type="ECO:0000256" key="3">
    <source>
        <dbReference type="ARBA" id="ARBA00022884"/>
    </source>
</evidence>
<dbReference type="Proteomes" id="UP000886198">
    <property type="component" value="Unassembled WGS sequence"/>
</dbReference>
<proteinExistence type="inferred from homology"/>
<comment type="caution">
    <text evidence="8">The sequence shown here is derived from an EMBL/GenBank/DDBJ whole genome shotgun (WGS) entry which is preliminary data.</text>
</comment>
<evidence type="ECO:0000256" key="6">
    <source>
        <dbReference type="HAMAP-Rule" id="MF_00073"/>
    </source>
</evidence>
<dbReference type="GO" id="GO:0031564">
    <property type="term" value="P:transcription antitermination"/>
    <property type="evidence" value="ECO:0007669"/>
    <property type="project" value="UniProtKB-KW"/>
</dbReference>
<dbReference type="EMBL" id="DSBT01000097">
    <property type="protein sequence ID" value="HDP77191.1"/>
    <property type="molecule type" value="Genomic_DNA"/>
</dbReference>
<keyword evidence="3 6" id="KW-0694">RNA-binding</keyword>
<dbReference type="AlphaFoldDB" id="A0A7C1CVQ0"/>
<evidence type="ECO:0000256" key="1">
    <source>
        <dbReference type="ARBA" id="ARBA00005952"/>
    </source>
</evidence>
<comment type="similarity">
    <text evidence="1 6">Belongs to the NusB family.</text>
</comment>
<sequence>MKAGPSNSRRRMREIVFSAIYQFDFNEDLESSSNYLEQELSFFSMEMEMKLRTRKYFDTILKNRDEIDDIIRKHLTNWTFERLASTDKNVLRLGAYEIIYEPDIPIEVTLNESIDIAKKYGSEQGGKFVNGVLDKIARECASTEKRHL</sequence>
<organism evidence="8">
    <name type="scientific">Mesotoga infera</name>
    <dbReference type="NCBI Taxonomy" id="1236046"/>
    <lineage>
        <taxon>Bacteria</taxon>
        <taxon>Thermotogati</taxon>
        <taxon>Thermotogota</taxon>
        <taxon>Thermotogae</taxon>
        <taxon>Kosmotogales</taxon>
        <taxon>Kosmotogaceae</taxon>
        <taxon>Mesotoga</taxon>
    </lineage>
</organism>
<gene>
    <name evidence="6 8" type="primary">nusB</name>
    <name evidence="8" type="ORF">ENN47_03210</name>
</gene>
<protein>
    <recommendedName>
        <fullName evidence="6">Transcription antitermination protein NusB</fullName>
    </recommendedName>
    <alternativeName>
        <fullName evidence="6">Antitermination factor NusB</fullName>
    </alternativeName>
</protein>
<name>A0A7C1CVQ0_9BACT</name>
<evidence type="ECO:0000256" key="2">
    <source>
        <dbReference type="ARBA" id="ARBA00022814"/>
    </source>
</evidence>
<dbReference type="InterPro" id="IPR011605">
    <property type="entry name" value="NusB_fam"/>
</dbReference>
<dbReference type="InterPro" id="IPR006027">
    <property type="entry name" value="NusB_RsmB_TIM44"/>
</dbReference>
<dbReference type="PANTHER" id="PTHR11078:SF3">
    <property type="entry name" value="ANTITERMINATION NUSB DOMAIN-CONTAINING PROTEIN"/>
    <property type="match status" value="1"/>
</dbReference>
<dbReference type="CDD" id="cd00619">
    <property type="entry name" value="Terminator_NusB"/>
    <property type="match status" value="1"/>
</dbReference>
<evidence type="ECO:0000256" key="4">
    <source>
        <dbReference type="ARBA" id="ARBA00023015"/>
    </source>
</evidence>
<keyword evidence="4 6" id="KW-0805">Transcription regulation</keyword>
<dbReference type="PANTHER" id="PTHR11078">
    <property type="entry name" value="N UTILIZATION SUBSTANCE PROTEIN B-RELATED"/>
    <property type="match status" value="1"/>
</dbReference>
<comment type="function">
    <text evidence="6">Involved in transcription antitermination. Required for transcription of ribosomal RNA (rRNA) genes. Binds specifically to the boxA antiterminator sequence of the ribosomal RNA (rrn) operons.</text>
</comment>
<dbReference type="GO" id="GO:0005829">
    <property type="term" value="C:cytosol"/>
    <property type="evidence" value="ECO:0007669"/>
    <property type="project" value="TreeGrafter"/>
</dbReference>
<evidence type="ECO:0000259" key="7">
    <source>
        <dbReference type="Pfam" id="PF01029"/>
    </source>
</evidence>
<dbReference type="SUPFAM" id="SSF48013">
    <property type="entry name" value="NusB-like"/>
    <property type="match status" value="1"/>
</dbReference>
<feature type="domain" description="NusB/RsmB/TIM44" evidence="7">
    <location>
        <begin position="11"/>
        <end position="138"/>
    </location>
</feature>
<accession>A0A7C1CVQ0</accession>
<keyword evidence="5 6" id="KW-0804">Transcription</keyword>
<dbReference type="InterPro" id="IPR035926">
    <property type="entry name" value="NusB-like_sf"/>
</dbReference>
<dbReference type="GO" id="GO:0003723">
    <property type="term" value="F:RNA binding"/>
    <property type="evidence" value="ECO:0007669"/>
    <property type="project" value="UniProtKB-UniRule"/>
</dbReference>